<sequence length="609" mass="68707">MWLLNVETRRLESFHHERYVPGGYAILSHTWGPDELTFDDIRLDVVPRKQGYKKIEYACQQAWKDDYHYVWIDTVCIDKRSSAELSEAINSMFRWYRSASVCYAYLSDVKLDSAGFEDPSTAGSPNERPPCPESNIHSLTEGARAIFGSLSKMPPGPENNMNSLPESSRASFEQSAWFTRSWTLQELIAPEKVSFFDCHWERLGDKEALAQSIERATGVDVAVILSSELLPTRSVARRMSWAAKRKASREEDQAYSLLGLFEIAMPMLYGEGGKKAFIRLQEEIIRSSAAADHSILAWMPDDPKLPREELLSPHPYGFRYARDIVSWRSQYGEVFEGSNQGLRISVPVSDKHAEFVEGSQEHMRRRAVEQSFYYEPSRGISADMYFYARQAPRCQPHRSDHAEDEWRFEAMMMSVVTSYPPSVISLAKQPQWNNFNRNFVHIVVDPGLFVAVRGSRPPEAWDKNTSILALGNAWLPGAIQFMKMAAAIVSHPSSFRGPNLALLIMVGGLAPWIAVFRWVDFEAMQRMPSAQECTVVPVTPVAVPLHGTDTPVLNASVREFGATGERIWSIHLSQPTPETKAALAPAKSASQKTTWTEKLLKKNSDTSSN</sequence>
<evidence type="ECO:0000259" key="2">
    <source>
        <dbReference type="Pfam" id="PF06985"/>
    </source>
</evidence>
<dbReference type="EMBL" id="JAVRRT010000011">
    <property type="protein sequence ID" value="KAK5167843.1"/>
    <property type="molecule type" value="Genomic_DNA"/>
</dbReference>
<dbReference type="AlphaFoldDB" id="A0AAV9P500"/>
<organism evidence="3 4">
    <name type="scientific">Saxophila tyrrhenica</name>
    <dbReference type="NCBI Taxonomy" id="1690608"/>
    <lineage>
        <taxon>Eukaryota</taxon>
        <taxon>Fungi</taxon>
        <taxon>Dikarya</taxon>
        <taxon>Ascomycota</taxon>
        <taxon>Pezizomycotina</taxon>
        <taxon>Dothideomycetes</taxon>
        <taxon>Dothideomycetidae</taxon>
        <taxon>Mycosphaerellales</taxon>
        <taxon>Extremaceae</taxon>
        <taxon>Saxophila</taxon>
    </lineage>
</organism>
<dbReference type="Pfam" id="PF06985">
    <property type="entry name" value="HET"/>
    <property type="match status" value="1"/>
</dbReference>
<dbReference type="PANTHER" id="PTHR10622:SF10">
    <property type="entry name" value="HET DOMAIN-CONTAINING PROTEIN"/>
    <property type="match status" value="1"/>
</dbReference>
<evidence type="ECO:0000256" key="1">
    <source>
        <dbReference type="SAM" id="MobiDB-lite"/>
    </source>
</evidence>
<feature type="domain" description="Heterokaryon incompatibility" evidence="2">
    <location>
        <begin position="24"/>
        <end position="186"/>
    </location>
</feature>
<protein>
    <recommendedName>
        <fullName evidence="2">Heterokaryon incompatibility domain-containing protein</fullName>
    </recommendedName>
</protein>
<feature type="region of interest" description="Disordered" evidence="1">
    <location>
        <begin position="579"/>
        <end position="609"/>
    </location>
</feature>
<keyword evidence="4" id="KW-1185">Reference proteome</keyword>
<dbReference type="PANTHER" id="PTHR10622">
    <property type="entry name" value="HET DOMAIN-CONTAINING PROTEIN"/>
    <property type="match status" value="1"/>
</dbReference>
<feature type="compositionally biased region" description="Basic and acidic residues" evidence="1">
    <location>
        <begin position="598"/>
        <end position="609"/>
    </location>
</feature>
<dbReference type="RefSeq" id="XP_064657549.1">
    <property type="nucleotide sequence ID" value="XM_064804779.1"/>
</dbReference>
<proteinExistence type="predicted"/>
<gene>
    <name evidence="3" type="ORF">LTR77_007542</name>
</gene>
<accession>A0AAV9P500</accession>
<evidence type="ECO:0000313" key="4">
    <source>
        <dbReference type="Proteomes" id="UP001337655"/>
    </source>
</evidence>
<name>A0AAV9P500_9PEZI</name>
<dbReference type="InterPro" id="IPR010730">
    <property type="entry name" value="HET"/>
</dbReference>
<dbReference type="GeneID" id="89928878"/>
<evidence type="ECO:0000313" key="3">
    <source>
        <dbReference type="EMBL" id="KAK5167843.1"/>
    </source>
</evidence>
<comment type="caution">
    <text evidence="3">The sequence shown here is derived from an EMBL/GenBank/DDBJ whole genome shotgun (WGS) entry which is preliminary data.</text>
</comment>
<dbReference type="Proteomes" id="UP001337655">
    <property type="component" value="Unassembled WGS sequence"/>
</dbReference>
<reference evidence="3 4" key="1">
    <citation type="submission" date="2023-08" db="EMBL/GenBank/DDBJ databases">
        <title>Black Yeasts Isolated from many extreme environments.</title>
        <authorList>
            <person name="Coleine C."/>
            <person name="Stajich J.E."/>
            <person name="Selbmann L."/>
        </authorList>
    </citation>
    <scope>NUCLEOTIDE SEQUENCE [LARGE SCALE GENOMIC DNA]</scope>
    <source>
        <strain evidence="3 4">CCFEE 5935</strain>
    </source>
</reference>